<proteinExistence type="predicted"/>
<name>A0A699XCL8_TANCI</name>
<protein>
    <submittedName>
        <fullName evidence="1">Uncharacterized protein</fullName>
    </submittedName>
</protein>
<organism evidence="1">
    <name type="scientific">Tanacetum cinerariifolium</name>
    <name type="common">Dalmatian daisy</name>
    <name type="synonym">Chrysanthemum cinerariifolium</name>
    <dbReference type="NCBI Taxonomy" id="118510"/>
    <lineage>
        <taxon>Eukaryota</taxon>
        <taxon>Viridiplantae</taxon>
        <taxon>Streptophyta</taxon>
        <taxon>Embryophyta</taxon>
        <taxon>Tracheophyta</taxon>
        <taxon>Spermatophyta</taxon>
        <taxon>Magnoliopsida</taxon>
        <taxon>eudicotyledons</taxon>
        <taxon>Gunneridae</taxon>
        <taxon>Pentapetalae</taxon>
        <taxon>asterids</taxon>
        <taxon>campanulids</taxon>
        <taxon>Asterales</taxon>
        <taxon>Asteraceae</taxon>
        <taxon>Asteroideae</taxon>
        <taxon>Anthemideae</taxon>
        <taxon>Anthemidinae</taxon>
        <taxon>Tanacetum</taxon>
    </lineage>
</organism>
<dbReference type="EMBL" id="BKCJ011843063">
    <property type="protein sequence ID" value="GFD57615.1"/>
    <property type="molecule type" value="Genomic_DNA"/>
</dbReference>
<dbReference type="AlphaFoldDB" id="A0A699XCL8"/>
<reference evidence="1" key="1">
    <citation type="journal article" date="2019" name="Sci. Rep.">
        <title>Draft genome of Tanacetum cinerariifolium, the natural source of mosquito coil.</title>
        <authorList>
            <person name="Yamashiro T."/>
            <person name="Shiraishi A."/>
            <person name="Satake H."/>
            <person name="Nakayama K."/>
        </authorList>
    </citation>
    <scope>NUCLEOTIDE SEQUENCE</scope>
</reference>
<sequence>AVELARTLAGGDDLRHCSKWWWAVVVLCLGRTVGRARGGGQRTANLSVRVDFGDELLCLPRSKELMELD</sequence>
<gene>
    <name evidence="1" type="ORF">Tci_929584</name>
</gene>
<feature type="non-terminal residue" evidence="1">
    <location>
        <position position="1"/>
    </location>
</feature>
<accession>A0A699XCL8</accession>
<feature type="non-terminal residue" evidence="1">
    <location>
        <position position="69"/>
    </location>
</feature>
<evidence type="ECO:0000313" key="1">
    <source>
        <dbReference type="EMBL" id="GFD57615.1"/>
    </source>
</evidence>
<comment type="caution">
    <text evidence="1">The sequence shown here is derived from an EMBL/GenBank/DDBJ whole genome shotgun (WGS) entry which is preliminary data.</text>
</comment>